<feature type="region of interest" description="Disordered" evidence="5">
    <location>
        <begin position="816"/>
        <end position="837"/>
    </location>
</feature>
<accession>A0A518APC7</accession>
<dbReference type="InterPro" id="IPR000917">
    <property type="entry name" value="Sulfatase_N"/>
</dbReference>
<evidence type="ECO:0000259" key="7">
    <source>
        <dbReference type="Pfam" id="PF00884"/>
    </source>
</evidence>
<dbReference type="PROSITE" id="PS00523">
    <property type="entry name" value="SULFATASE_1"/>
    <property type="match status" value="1"/>
</dbReference>
<evidence type="ECO:0000256" key="6">
    <source>
        <dbReference type="SAM" id="SignalP"/>
    </source>
</evidence>
<dbReference type="OrthoDB" id="9783154at2"/>
<evidence type="ECO:0000256" key="5">
    <source>
        <dbReference type="SAM" id="MobiDB-lite"/>
    </source>
</evidence>
<evidence type="ECO:0000256" key="2">
    <source>
        <dbReference type="ARBA" id="ARBA00022723"/>
    </source>
</evidence>
<evidence type="ECO:0000313" key="9">
    <source>
        <dbReference type="Proteomes" id="UP000315750"/>
    </source>
</evidence>
<dbReference type="AlphaFoldDB" id="A0A518APC7"/>
<dbReference type="KEGG" id="amuc:Pan181_27930"/>
<dbReference type="InterPro" id="IPR050738">
    <property type="entry name" value="Sulfatase"/>
</dbReference>
<evidence type="ECO:0000256" key="4">
    <source>
        <dbReference type="ARBA" id="ARBA00022837"/>
    </source>
</evidence>
<dbReference type="PANTHER" id="PTHR42693:SF33">
    <property type="entry name" value="ARYLSULFATASE"/>
    <property type="match status" value="1"/>
</dbReference>
<reference evidence="8 9" key="1">
    <citation type="submission" date="2019-02" db="EMBL/GenBank/DDBJ databases">
        <title>Deep-cultivation of Planctomycetes and their phenomic and genomic characterization uncovers novel biology.</title>
        <authorList>
            <person name="Wiegand S."/>
            <person name="Jogler M."/>
            <person name="Boedeker C."/>
            <person name="Pinto D."/>
            <person name="Vollmers J."/>
            <person name="Rivas-Marin E."/>
            <person name="Kohn T."/>
            <person name="Peeters S.H."/>
            <person name="Heuer A."/>
            <person name="Rast P."/>
            <person name="Oberbeckmann S."/>
            <person name="Bunk B."/>
            <person name="Jeske O."/>
            <person name="Meyerdierks A."/>
            <person name="Storesund J.E."/>
            <person name="Kallscheuer N."/>
            <person name="Luecker S."/>
            <person name="Lage O.M."/>
            <person name="Pohl T."/>
            <person name="Merkel B.J."/>
            <person name="Hornburger P."/>
            <person name="Mueller R.-W."/>
            <person name="Bruemmer F."/>
            <person name="Labrenz M."/>
            <person name="Spormann A.M."/>
            <person name="Op den Camp H."/>
            <person name="Overmann J."/>
            <person name="Amann R."/>
            <person name="Jetten M.S.M."/>
            <person name="Mascher T."/>
            <person name="Medema M.H."/>
            <person name="Devos D.P."/>
            <person name="Kaster A.-K."/>
            <person name="Ovreas L."/>
            <person name="Rohde M."/>
            <person name="Galperin M.Y."/>
            <person name="Jogler C."/>
        </authorList>
    </citation>
    <scope>NUCLEOTIDE SEQUENCE [LARGE SCALE GENOMIC DNA]</scope>
    <source>
        <strain evidence="8 9">Pan181</strain>
    </source>
</reference>
<name>A0A518APC7_9BACT</name>
<evidence type="ECO:0000256" key="3">
    <source>
        <dbReference type="ARBA" id="ARBA00022801"/>
    </source>
</evidence>
<dbReference type="RefSeq" id="WP_145247303.1">
    <property type="nucleotide sequence ID" value="NZ_CP036278.1"/>
</dbReference>
<keyword evidence="6" id="KW-0732">Signal</keyword>
<feature type="compositionally biased region" description="Polar residues" evidence="5">
    <location>
        <begin position="904"/>
        <end position="918"/>
    </location>
</feature>
<dbReference type="GO" id="GO:0004065">
    <property type="term" value="F:arylsulfatase activity"/>
    <property type="evidence" value="ECO:0007669"/>
    <property type="project" value="UniProtKB-EC"/>
</dbReference>
<proteinExistence type="inferred from homology"/>
<feature type="region of interest" description="Disordered" evidence="5">
    <location>
        <begin position="855"/>
        <end position="918"/>
    </location>
</feature>
<dbReference type="Proteomes" id="UP000315750">
    <property type="component" value="Chromosome"/>
</dbReference>
<evidence type="ECO:0000313" key="8">
    <source>
        <dbReference type="EMBL" id="QDU56583.1"/>
    </source>
</evidence>
<keyword evidence="4" id="KW-0106">Calcium</keyword>
<evidence type="ECO:0000256" key="1">
    <source>
        <dbReference type="ARBA" id="ARBA00008779"/>
    </source>
</evidence>
<dbReference type="Pfam" id="PF00884">
    <property type="entry name" value="Sulfatase"/>
    <property type="match status" value="2"/>
</dbReference>
<dbReference type="InterPro" id="IPR024607">
    <property type="entry name" value="Sulfatase_CS"/>
</dbReference>
<comment type="similarity">
    <text evidence="1">Belongs to the sulfatase family.</text>
</comment>
<keyword evidence="2" id="KW-0479">Metal-binding</keyword>
<keyword evidence="3 8" id="KW-0378">Hydrolase</keyword>
<dbReference type="InterPro" id="IPR017850">
    <property type="entry name" value="Alkaline_phosphatase_core_sf"/>
</dbReference>
<gene>
    <name evidence="8" type="primary">atsA_18</name>
    <name evidence="8" type="ORF">Pan181_27930</name>
</gene>
<dbReference type="Gene3D" id="3.40.720.10">
    <property type="entry name" value="Alkaline Phosphatase, subunit A"/>
    <property type="match status" value="2"/>
</dbReference>
<protein>
    <submittedName>
        <fullName evidence="8">Arylsulfatase</fullName>
        <ecNumber evidence="8">3.1.6.1</ecNumber>
    </submittedName>
</protein>
<dbReference type="SUPFAM" id="SSF53649">
    <property type="entry name" value="Alkaline phosphatase-like"/>
    <property type="match status" value="2"/>
</dbReference>
<organism evidence="8 9">
    <name type="scientific">Aeoliella mucimassa</name>
    <dbReference type="NCBI Taxonomy" id="2527972"/>
    <lineage>
        <taxon>Bacteria</taxon>
        <taxon>Pseudomonadati</taxon>
        <taxon>Planctomycetota</taxon>
        <taxon>Planctomycetia</taxon>
        <taxon>Pirellulales</taxon>
        <taxon>Lacipirellulaceae</taxon>
        <taxon>Aeoliella</taxon>
    </lineage>
</organism>
<dbReference type="Gene3D" id="3.30.1120.10">
    <property type="match status" value="1"/>
</dbReference>
<dbReference type="PANTHER" id="PTHR42693">
    <property type="entry name" value="ARYLSULFATASE FAMILY MEMBER"/>
    <property type="match status" value="1"/>
</dbReference>
<feature type="signal peptide" evidence="6">
    <location>
        <begin position="1"/>
        <end position="28"/>
    </location>
</feature>
<dbReference type="EC" id="3.1.6.1" evidence="8"/>
<dbReference type="EMBL" id="CP036278">
    <property type="protein sequence ID" value="QDU56583.1"/>
    <property type="molecule type" value="Genomic_DNA"/>
</dbReference>
<feature type="compositionally biased region" description="Basic and acidic residues" evidence="5">
    <location>
        <begin position="860"/>
        <end position="882"/>
    </location>
</feature>
<dbReference type="GO" id="GO:0046872">
    <property type="term" value="F:metal ion binding"/>
    <property type="evidence" value="ECO:0007669"/>
    <property type="project" value="UniProtKB-KW"/>
</dbReference>
<sequence length="918" mass="103195" precursor="true">MHKRILRKHFVFSSLLLTLVVAASAAQADPPPNIVVFLSDDHTRADSSLYGSPDMSTPNMERIAQQGMMFEHAFVASPSCAPSRAALLTGLMPARNGAERNHARPRADIKKLPAYLHDLGYQVVSFGKVGHYNQTPEYGFDIARHFNYHDDVAVSEAMKWLENRKDERPLCLFVGTNWPHVPWPKPSTIDLDKVQIPAKHVETPETTRARGMYYQAIRTMDDELGFVFDTAYRKLGDNTLFLHTSDHGAQWPFSKWNLYDDGIRTPMVAVWPEHIKQGEQTAAMVSWVDILPTIVEAAGGTPPESIDGKSMVPVLEGKSDSHRDYIYTAHSGDGNFNVYPSRSIRDARYKYIRNLHPEFEFRSHVTDVVNDSPYWPSWEKKAKYDQHAADVVHRYLQRPREELYDLQNDPDETHNLIAESDQADRVTKMSQLLDTWMEEQGDQQRVYGLPRLHREGKPSPNVVMVFIDDMGWTDLSCFGGEAVETQNIDQLAREGLRFTNFYVNAPICSPSRTSLTTGNYPARHRITSYLARRELNHQRGIVNWLDPEAVTLPRLFSEAGYRVGHFGKWHMGGQRDVAEAPLVTEYGFDASLTNFEGLGPRVLPLCYDGKSTEPHRHDLGSATLGHGPIEWEDRSIITQRFTQRALQFIDESVAADKPFYINVWPDDVHSPFFPPLEQRGEGGKRKLYQAVLKSMDEQLAPLFDRVRNDPKLRDNTIIVLASDNGPEPGAGTSEPLRGAKGSLYEGGIRSPLIVWGPGLVQPEAAGTTNETTIVSSVDLVASLTTLGHLNPPESYQCDGEDLLAVLLGMSDAQRSGPLFWRRPPDRPGPKNDPNPDLAVRENQWKLVTNIDGSNTQLFNLKRDPSETKDVSSRNPRVTERLKRNVLNWNRGLPEDAIGVPPASNAKSNAKQAETTESS</sequence>
<dbReference type="CDD" id="cd16027">
    <property type="entry name" value="SGSH"/>
    <property type="match status" value="1"/>
</dbReference>
<feature type="domain" description="Sulfatase N-terminal" evidence="7">
    <location>
        <begin position="460"/>
        <end position="786"/>
    </location>
</feature>
<feature type="chain" id="PRO_5021970599" evidence="6">
    <location>
        <begin position="29"/>
        <end position="918"/>
    </location>
</feature>
<keyword evidence="9" id="KW-1185">Reference proteome</keyword>
<feature type="domain" description="Sulfatase N-terminal" evidence="7">
    <location>
        <begin position="32"/>
        <end position="299"/>
    </location>
</feature>